<feature type="compositionally biased region" description="Low complexity" evidence="2">
    <location>
        <begin position="44"/>
        <end position="54"/>
    </location>
</feature>
<dbReference type="InterPro" id="IPR028920">
    <property type="entry name" value="Tox-ART-HYD1_dom"/>
</dbReference>
<dbReference type="Pfam" id="PF05593">
    <property type="entry name" value="RHS_repeat"/>
    <property type="match status" value="1"/>
</dbReference>
<feature type="region of interest" description="Disordered" evidence="2">
    <location>
        <begin position="1714"/>
        <end position="1745"/>
    </location>
</feature>
<dbReference type="NCBIfam" id="TIGR03696">
    <property type="entry name" value="Rhs_assc_core"/>
    <property type="match status" value="1"/>
</dbReference>
<evidence type="ECO:0000313" key="6">
    <source>
        <dbReference type="Proteomes" id="UP000595841"/>
    </source>
</evidence>
<evidence type="ECO:0000259" key="4">
    <source>
        <dbReference type="Pfam" id="PF25023"/>
    </source>
</evidence>
<dbReference type="EMBL" id="CP068595">
    <property type="protein sequence ID" value="QQZ58888.1"/>
    <property type="molecule type" value="Genomic_DNA"/>
</dbReference>
<dbReference type="KEGG" id="pson:JI735_19345"/>
<feature type="domain" description="Teneurin-like YD-shell" evidence="4">
    <location>
        <begin position="791"/>
        <end position="1227"/>
    </location>
</feature>
<gene>
    <name evidence="5" type="ORF">JI735_19345</name>
</gene>
<accession>A0A974S9W4</accession>
<evidence type="ECO:0000259" key="3">
    <source>
        <dbReference type="Pfam" id="PF15633"/>
    </source>
</evidence>
<dbReference type="Pfam" id="PF15633">
    <property type="entry name" value="Tox-ART-HYD1"/>
    <property type="match status" value="1"/>
</dbReference>
<feature type="domain" description="Teneurin-like YD-shell" evidence="4">
    <location>
        <begin position="1553"/>
        <end position="1654"/>
    </location>
</feature>
<dbReference type="InterPro" id="IPR056823">
    <property type="entry name" value="TEN-like_YD-shell"/>
</dbReference>
<dbReference type="Pfam" id="PF25023">
    <property type="entry name" value="TEN_YD-shell"/>
    <property type="match status" value="2"/>
</dbReference>
<dbReference type="PANTHER" id="PTHR32305">
    <property type="match status" value="1"/>
</dbReference>
<dbReference type="Gene3D" id="3.90.930.1">
    <property type="match status" value="1"/>
</dbReference>
<dbReference type="InterPro" id="IPR050708">
    <property type="entry name" value="T6SS_VgrG/RHS"/>
</dbReference>
<sequence length="1870" mass="208758">MKRKCSHNRWLAIILTIVLIGSGFPPLEGSASASVSSSVSKSATIPAPSVAPSATPSPPMWKNETVMATPSIPQESALFSESAPVDGERLMNRGLPVAAPELPNENISVGKTTYGQGMPAAILSVKARTLEKQGLLELPSSDTASRSQAMTNQKQKSQDLTQSVIEQLFLAGASMADVYWVNLLLQEPSTYTPLELLKWRHTGKLTWEEIQQELKDQKASPVERPSVPNTVYKDEGGAHSVVQRQSVTSLVYGEDLLSDSQLKLASSKVTAFDMTVSGVFDGLVKQAQINQTNKPQFGDRDVSSELVDPVSGSLTWKENEIHLPGRDGLDLDIGIMYNSNQAHSLALEYTSTGHYTARYDHYLSRYNLGTGWSLQFPSIQYSNGYSYYHDGKGGVFAVAPYPQNGDELTQYTNFLNYKSKDKRIISSHEFNNGQNQSETCVEYADKRREYFSARGLLLGIVDRFGNTITFKHTFIQNSGFNMEVISSITDTVGRVVTFEYENNLDTEGDFYGENVTIRVKDGGMEVEKVTLTKGRVKTTVNELVTYVPVLWVITDQNGDETFFNYDYQFAVYDPWSGYGGEQNYNYYSLLKGVTYPHSKTTYEYDQTVRNINSMDSVQEYRVISRGDTAGSKRYNQSQYRYEGDYTGYPNHYPPYVPEDYRFYSRVILQSETASNNTITTRTFDGKARLLSTDTQAANGEREVVANTAFHELFQNSPTRTRISEYGAGDSDATANHLFKETTYTNWGWVGTETKPLTSDQFNNPYLKQRYTTTMSYEPKYHLMESKSWYQNETDANPVSERYTYTSEGRPLTAINALGEQTTYSYNYTNGTGQISQAIAEKTASGKVVAKSVTHYGAETIYAYPTEQQQWFNMNTPEQTIVKKTMAYDMRTGRLIRESDGNNQVVSYEYDRGGRLKKETHPVRTNTKGERYSEVIDYNYYNQTSVNFDAVNAGTFVLKVNTIKTVTNLSTHDAVITNSDALYNGLGLLLLEEHHDDNAGKWVYQQYHYDDMGRPVYSIDPAGNTLTVSYDAWGRQNRATNANGDLIVSDYSFKARTNTSYIQDKNTGEKLNYVQDTYDAWGNKISASTYKDWPTNQQQIIESYRYDIAGNITGYTDPNHNVNEDGVTTTYAYDALGRLSAVKDALNQTTNYSYDGNGHVSKVTIQAKNGSPQTLNTKTYNELGLLKVKQDGALQNESYTYNSAGQLAAKTDRNGSTFGYTYDESGQLKKSTISGMVNNVAQTQETNVIFGEGAPQKQTIETRTNNTLTATQTQTLDSLGQVRNTYSLSGNHSAYIGNQRDVLGRMTQINDNYMGFYTNYQYNKQRLDKVQTNGSSTLTGASSANVQYSYFANDLVKSITYPTLTDGSILKTEYTYNKALGWTESMTNTKGSDVLSGYSYGYDNNGNRISVSEVRKGSSTAQTTRYTYDALNRLVSITRPDGGKTTYTYDVRGNRQTLSDTSNVSLDTMDTSYTYDLQNTLTSVTKGGGTTSFKYYADGMRSMKTNSNTQTQVNYNLNGEVISQEKIVSGVFVEQANFVRGDRVLVKKDKKNNSVTDYYYLYNGHGDVVQIVDTNGAVINNYTYDEWGNITSQVEGTSNSFKYTGEVYDAETGLYYLRARYYDPSMGRFLNEDTVEGQINNPLTQNLYTYVGNNPLKYTDPSGKCFWDACVLEGAAAAALVEGAIFVIGASSILIWNHSNAAPVEVPRTDAPKLTVIQGGKNNKSNSNQTRPLAPPVAQSKGKDDGNNKERIILYHYTDEAGYTGILDTRKINPSIAGGRRGDARYGSGVYLTDIAPNSMSYEDLSVKLYGKNNKRISYTYYYIAIDVTDLELKYGRENVYAHLTTTPLDISNRLVNAGYNSGTNAPNIRP</sequence>
<reference evidence="5 6" key="1">
    <citation type="submission" date="2021-01" db="EMBL/GenBank/DDBJ databases">
        <title>Whole genome sequence of Paenibacillus sonchi LMG 24727 for comparative genomics.</title>
        <authorList>
            <person name="Lee G."/>
            <person name="Kim M.-J."/>
            <person name="Lim K."/>
            <person name="Shin J.-H."/>
        </authorList>
    </citation>
    <scope>NUCLEOTIDE SEQUENCE [LARGE SCALE GENOMIC DNA]</scope>
    <source>
        <strain evidence="5 6">LMG 24727</strain>
    </source>
</reference>
<dbReference type="Gene3D" id="2.180.10.10">
    <property type="entry name" value="RHS repeat-associated core"/>
    <property type="match status" value="2"/>
</dbReference>
<dbReference type="InterPro" id="IPR031325">
    <property type="entry name" value="RHS_repeat"/>
</dbReference>
<dbReference type="Proteomes" id="UP000595841">
    <property type="component" value="Chromosome"/>
</dbReference>
<protein>
    <submittedName>
        <fullName evidence="5">RHS repeat protein</fullName>
    </submittedName>
</protein>
<dbReference type="NCBIfam" id="TIGR01643">
    <property type="entry name" value="YD_repeat_2x"/>
    <property type="match status" value="5"/>
</dbReference>
<keyword evidence="1" id="KW-0677">Repeat</keyword>
<name>A0A974S9W4_9BACL</name>
<proteinExistence type="predicted"/>
<keyword evidence="6" id="KW-1185">Reference proteome</keyword>
<dbReference type="PANTHER" id="PTHR32305:SF15">
    <property type="entry name" value="PROTEIN RHSA-RELATED"/>
    <property type="match status" value="1"/>
</dbReference>
<evidence type="ECO:0000256" key="2">
    <source>
        <dbReference type="SAM" id="MobiDB-lite"/>
    </source>
</evidence>
<feature type="region of interest" description="Disordered" evidence="2">
    <location>
        <begin position="44"/>
        <end position="64"/>
    </location>
</feature>
<dbReference type="InterPro" id="IPR006530">
    <property type="entry name" value="YD"/>
</dbReference>
<evidence type="ECO:0000313" key="5">
    <source>
        <dbReference type="EMBL" id="QQZ58888.1"/>
    </source>
</evidence>
<feature type="domain" description="Tox-ART-HYD1" evidence="3">
    <location>
        <begin position="1753"/>
        <end position="1853"/>
    </location>
</feature>
<dbReference type="InterPro" id="IPR022385">
    <property type="entry name" value="Rhs_assc_core"/>
</dbReference>
<evidence type="ECO:0000256" key="1">
    <source>
        <dbReference type="ARBA" id="ARBA00022737"/>
    </source>
</evidence>
<feature type="compositionally biased region" description="Polar residues" evidence="2">
    <location>
        <begin position="1719"/>
        <end position="1730"/>
    </location>
</feature>
<organism evidence="5 6">
    <name type="scientific">Paenibacillus sonchi</name>
    <dbReference type="NCBI Taxonomy" id="373687"/>
    <lineage>
        <taxon>Bacteria</taxon>
        <taxon>Bacillati</taxon>
        <taxon>Bacillota</taxon>
        <taxon>Bacilli</taxon>
        <taxon>Bacillales</taxon>
        <taxon>Paenibacillaceae</taxon>
        <taxon>Paenibacillus</taxon>
        <taxon>Paenibacillus sonchi group</taxon>
    </lineage>
</organism>